<evidence type="ECO:0000256" key="2">
    <source>
        <dbReference type="ARBA" id="ARBA00022670"/>
    </source>
</evidence>
<dbReference type="Gene3D" id="2.40.10.10">
    <property type="entry name" value="Trypsin-like serine proteases"/>
    <property type="match status" value="2"/>
</dbReference>
<reference evidence="15" key="1">
    <citation type="submission" date="2021-07" db="EMBL/GenBank/DDBJ databases">
        <authorList>
            <person name="Catto M.A."/>
            <person name="Jacobson A."/>
            <person name="Kennedy G."/>
            <person name="Labadie P."/>
            <person name="Hunt B.G."/>
            <person name="Srinivasan R."/>
        </authorList>
    </citation>
    <scope>NUCLEOTIDE SEQUENCE</scope>
    <source>
        <strain evidence="15">PL_HMW_Pooled</strain>
        <tissue evidence="15">Head</tissue>
    </source>
</reference>
<dbReference type="InterPro" id="IPR018114">
    <property type="entry name" value="TRYPSIN_HIS"/>
</dbReference>
<dbReference type="InterPro" id="IPR043504">
    <property type="entry name" value="Peptidase_S1_PA_chymotrypsin"/>
</dbReference>
<feature type="domain" description="Peptidase S1" evidence="14">
    <location>
        <begin position="263"/>
        <end position="525"/>
    </location>
</feature>
<dbReference type="InterPro" id="IPR001254">
    <property type="entry name" value="Trypsin_dom"/>
</dbReference>
<keyword evidence="6 11" id="KW-0720">Serine protease</keyword>
<evidence type="ECO:0000256" key="9">
    <source>
        <dbReference type="ARBA" id="ARBA00052079"/>
    </source>
</evidence>
<keyword evidence="4 11" id="KW-0378">Hydrolase</keyword>
<evidence type="ECO:0000256" key="4">
    <source>
        <dbReference type="ARBA" id="ARBA00022801"/>
    </source>
</evidence>
<evidence type="ECO:0000256" key="8">
    <source>
        <dbReference type="ARBA" id="ARBA00024195"/>
    </source>
</evidence>
<evidence type="ECO:0000256" key="3">
    <source>
        <dbReference type="ARBA" id="ARBA00022729"/>
    </source>
</evidence>
<evidence type="ECO:0000256" key="10">
    <source>
        <dbReference type="ARBA" id="ARBA00066707"/>
    </source>
</evidence>
<feature type="region of interest" description="Disordered" evidence="12">
    <location>
        <begin position="99"/>
        <end position="246"/>
    </location>
</feature>
<dbReference type="Proteomes" id="UP001219518">
    <property type="component" value="Unassembled WGS sequence"/>
</dbReference>
<keyword evidence="5" id="KW-0353">Hemolymph clotting</keyword>
<keyword evidence="2 11" id="KW-0645">Protease</keyword>
<keyword evidence="16" id="KW-1185">Reference proteome</keyword>
<dbReference type="SMART" id="SM00020">
    <property type="entry name" value="Tryp_SPc"/>
    <property type="match status" value="1"/>
</dbReference>
<evidence type="ECO:0000313" key="16">
    <source>
        <dbReference type="Proteomes" id="UP001219518"/>
    </source>
</evidence>
<evidence type="ECO:0000256" key="12">
    <source>
        <dbReference type="SAM" id="MobiDB-lite"/>
    </source>
</evidence>
<evidence type="ECO:0000259" key="14">
    <source>
        <dbReference type="PROSITE" id="PS50240"/>
    </source>
</evidence>
<proteinExistence type="inferred from homology"/>
<dbReference type="InterPro" id="IPR001314">
    <property type="entry name" value="Peptidase_S1A"/>
</dbReference>
<dbReference type="PROSITE" id="PS00135">
    <property type="entry name" value="TRYPSIN_SER"/>
    <property type="match status" value="1"/>
</dbReference>
<dbReference type="GO" id="GO:0042381">
    <property type="term" value="P:hemolymph coagulation"/>
    <property type="evidence" value="ECO:0007669"/>
    <property type="project" value="UniProtKB-KW"/>
</dbReference>
<evidence type="ECO:0000256" key="11">
    <source>
        <dbReference type="RuleBase" id="RU363034"/>
    </source>
</evidence>
<dbReference type="InterPro" id="IPR033116">
    <property type="entry name" value="TRYPSIN_SER"/>
</dbReference>
<dbReference type="InterPro" id="IPR009003">
    <property type="entry name" value="Peptidase_S1_PA"/>
</dbReference>
<keyword evidence="7" id="KW-1015">Disulfide bond</keyword>
<dbReference type="InterPro" id="IPR051487">
    <property type="entry name" value="Ser/Thr_Proteases_Immune/Dev"/>
</dbReference>
<evidence type="ECO:0000313" key="15">
    <source>
        <dbReference type="EMBL" id="KAK3909565.1"/>
    </source>
</evidence>
<evidence type="ECO:0000256" key="6">
    <source>
        <dbReference type="ARBA" id="ARBA00022825"/>
    </source>
</evidence>
<dbReference type="PROSITE" id="PS50240">
    <property type="entry name" value="TRYPSIN_DOM"/>
    <property type="match status" value="1"/>
</dbReference>
<feature type="compositionally biased region" description="Polar residues" evidence="12">
    <location>
        <begin position="27"/>
        <end position="45"/>
    </location>
</feature>
<feature type="region of interest" description="Disordered" evidence="12">
    <location>
        <begin position="27"/>
        <end position="53"/>
    </location>
</feature>
<dbReference type="FunFam" id="2.40.10.10:FF:000120">
    <property type="entry name" value="Putative serine protease"/>
    <property type="match status" value="1"/>
</dbReference>
<dbReference type="GO" id="GO:0006508">
    <property type="term" value="P:proteolysis"/>
    <property type="evidence" value="ECO:0007669"/>
    <property type="project" value="UniProtKB-KW"/>
</dbReference>
<dbReference type="EC" id="3.4.21.84" evidence="10"/>
<evidence type="ECO:0000256" key="13">
    <source>
        <dbReference type="SAM" id="SignalP"/>
    </source>
</evidence>
<gene>
    <name evidence="15" type="ORF">KUF71_019668</name>
</gene>
<accession>A0AAE1GUF0</accession>
<feature type="compositionally biased region" description="Gly residues" evidence="12">
    <location>
        <begin position="120"/>
        <end position="136"/>
    </location>
</feature>
<feature type="signal peptide" evidence="13">
    <location>
        <begin position="1"/>
        <end position="24"/>
    </location>
</feature>
<dbReference type="PROSITE" id="PS00134">
    <property type="entry name" value="TRYPSIN_HIS"/>
    <property type="match status" value="1"/>
</dbReference>
<evidence type="ECO:0000256" key="1">
    <source>
        <dbReference type="ARBA" id="ARBA00022659"/>
    </source>
</evidence>
<reference evidence="15" key="2">
    <citation type="journal article" date="2023" name="BMC Genomics">
        <title>Pest status, molecular evolution, and epigenetic factors derived from the genome assembly of Frankliniella fusca, a thysanopteran phytovirus vector.</title>
        <authorList>
            <person name="Catto M.A."/>
            <person name="Labadie P.E."/>
            <person name="Jacobson A.L."/>
            <person name="Kennedy G.G."/>
            <person name="Srinivasan R."/>
            <person name="Hunt B.G."/>
        </authorList>
    </citation>
    <scope>NUCLEOTIDE SEQUENCE</scope>
    <source>
        <strain evidence="15">PL_HMW_Pooled</strain>
    </source>
</reference>
<comment type="similarity">
    <text evidence="8">Belongs to the peptidase S1 family. CLIP subfamily.</text>
</comment>
<dbReference type="PANTHER" id="PTHR24256">
    <property type="entry name" value="TRYPTASE-RELATED"/>
    <property type="match status" value="1"/>
</dbReference>
<dbReference type="CDD" id="cd00190">
    <property type="entry name" value="Tryp_SPc"/>
    <property type="match status" value="1"/>
</dbReference>
<keyword evidence="3 13" id="KW-0732">Signal</keyword>
<dbReference type="GO" id="GO:0004252">
    <property type="term" value="F:serine-type endopeptidase activity"/>
    <property type="evidence" value="ECO:0007669"/>
    <property type="project" value="InterPro"/>
</dbReference>
<sequence>MAPTFSTAASALLAAMLALHAVSAADSTTGARKSTSNASAPSQESDPADGSGDRVAARQLFGFGPGNGPLGSLGSGFPFGGFGGVPGFGNNPFLNGQFGNGNQFNSGRPALGSGEVPSGGQFGSPALGGGGSGGEAPSGSQFNGGRPALGSGGGQGFGNNPFLNGQLNNNRPAVGNGQALNGNGNQFDAGSGEVQPANGNQFNNGGRPASGGRPVRPGGQAGQSRPVGVPTATTPPVPVNSGPQGRETLVNPSECGILSQDRIIGGNTTSVMELPWMARLGYTSRRGAISYRCGGSLINHRYVLTAAHCVGDGEDPVQVRLGEWDEDSERDCSLISGSNVCAPPVVDVRVERVIRHPQYSSDASSPNYLKNDVALLRLRSPVTFTEAVKPICLPEQGNVQVKTSTGSKAIVAGWGKDRNRGSTGTRFLMEASVPLWSVPECTRVYQSRGVRVGATQVCAGGTRGVDSCQGDSGGPLFRPGTVGDQTRAVQIGVVSFGLKDCATEGVPGVYTRVESHMPWIVSNLAP</sequence>
<comment type="catalytic activity">
    <reaction evidence="9">
        <text>Selective cleavage of 103-Arg-|-Ser-104 and 124-Ile-|-Ile-125 bonds in Limulus clotting factor B to form activated factor B. Cleavage of -Pro-Arg-|-Xaa- bonds in synthetic substrates.</text>
        <dbReference type="EC" id="3.4.21.84"/>
    </reaction>
</comment>
<comment type="caution">
    <text evidence="15">The sequence shown here is derived from an EMBL/GenBank/DDBJ whole genome shotgun (WGS) entry which is preliminary data.</text>
</comment>
<dbReference type="SUPFAM" id="SSF50494">
    <property type="entry name" value="Trypsin-like serine proteases"/>
    <property type="match status" value="1"/>
</dbReference>
<feature type="compositionally biased region" description="Low complexity" evidence="12">
    <location>
        <begin position="158"/>
        <end position="186"/>
    </location>
</feature>
<evidence type="ECO:0000256" key="5">
    <source>
        <dbReference type="ARBA" id="ARBA00022820"/>
    </source>
</evidence>
<dbReference type="EMBL" id="JAHWGI010000106">
    <property type="protein sequence ID" value="KAK3909565.1"/>
    <property type="molecule type" value="Genomic_DNA"/>
</dbReference>
<feature type="chain" id="PRO_5042185285" description="limulus clotting factor C" evidence="13">
    <location>
        <begin position="25"/>
        <end position="526"/>
    </location>
</feature>
<keyword evidence="1" id="KW-0768">Sushi</keyword>
<evidence type="ECO:0000256" key="7">
    <source>
        <dbReference type="ARBA" id="ARBA00023157"/>
    </source>
</evidence>
<dbReference type="PRINTS" id="PR00722">
    <property type="entry name" value="CHYMOTRYPSIN"/>
</dbReference>
<protein>
    <recommendedName>
        <fullName evidence="10">limulus clotting factor C</fullName>
        <ecNumber evidence="10">3.4.21.84</ecNumber>
    </recommendedName>
</protein>
<dbReference type="AlphaFoldDB" id="A0AAE1GUF0"/>
<name>A0AAE1GUF0_9NEOP</name>
<organism evidence="15 16">
    <name type="scientific">Frankliniella fusca</name>
    <dbReference type="NCBI Taxonomy" id="407009"/>
    <lineage>
        <taxon>Eukaryota</taxon>
        <taxon>Metazoa</taxon>
        <taxon>Ecdysozoa</taxon>
        <taxon>Arthropoda</taxon>
        <taxon>Hexapoda</taxon>
        <taxon>Insecta</taxon>
        <taxon>Pterygota</taxon>
        <taxon>Neoptera</taxon>
        <taxon>Paraneoptera</taxon>
        <taxon>Thysanoptera</taxon>
        <taxon>Terebrantia</taxon>
        <taxon>Thripoidea</taxon>
        <taxon>Thripidae</taxon>
        <taxon>Frankliniella</taxon>
    </lineage>
</organism>
<dbReference type="Pfam" id="PF00089">
    <property type="entry name" value="Trypsin"/>
    <property type="match status" value="1"/>
</dbReference>